<name>A0A507DM66_9FUNG</name>
<gene>
    <name evidence="2" type="ORF">CcCBS67573_g09970</name>
</gene>
<dbReference type="OrthoDB" id="38519at2759"/>
<evidence type="ECO:0000256" key="1">
    <source>
        <dbReference type="SAM" id="SignalP"/>
    </source>
</evidence>
<protein>
    <recommendedName>
        <fullName evidence="4">DDE Tnp4 domain-containing protein</fullName>
    </recommendedName>
</protein>
<sequence length="157" mass="17920">KIHFLWSLFYLKVYPTEAVVAAKFNTSESNWRDKVYEGISCFGKMDEIHFEQRFEQWPIKRPSCYVDGVDMLVTEAHPLDKQLFSHKFKHAGFRYHVAVALGSSQIVYVGGGVPCGKWPDLRMARETILRLIEPEETPGSSQNCEIPVQLGLLTIAT</sequence>
<dbReference type="Proteomes" id="UP000320333">
    <property type="component" value="Unassembled WGS sequence"/>
</dbReference>
<feature type="chain" id="PRO_5021223983" description="DDE Tnp4 domain-containing protein" evidence="1">
    <location>
        <begin position="19"/>
        <end position="157"/>
    </location>
</feature>
<feature type="signal peptide" evidence="1">
    <location>
        <begin position="1"/>
        <end position="18"/>
    </location>
</feature>
<evidence type="ECO:0008006" key="4">
    <source>
        <dbReference type="Google" id="ProtNLM"/>
    </source>
</evidence>
<organism evidence="2 3">
    <name type="scientific">Chytriomyces confervae</name>
    <dbReference type="NCBI Taxonomy" id="246404"/>
    <lineage>
        <taxon>Eukaryota</taxon>
        <taxon>Fungi</taxon>
        <taxon>Fungi incertae sedis</taxon>
        <taxon>Chytridiomycota</taxon>
        <taxon>Chytridiomycota incertae sedis</taxon>
        <taxon>Chytridiomycetes</taxon>
        <taxon>Chytridiales</taxon>
        <taxon>Chytriomycetaceae</taxon>
        <taxon>Chytriomyces</taxon>
    </lineage>
</organism>
<evidence type="ECO:0000313" key="2">
    <source>
        <dbReference type="EMBL" id="TPX51978.1"/>
    </source>
</evidence>
<dbReference type="AlphaFoldDB" id="A0A507DM66"/>
<comment type="caution">
    <text evidence="2">The sequence shown here is derived from an EMBL/GenBank/DDBJ whole genome shotgun (WGS) entry which is preliminary data.</text>
</comment>
<dbReference type="EMBL" id="QEAP01001094">
    <property type="protein sequence ID" value="TPX51978.1"/>
    <property type="molecule type" value="Genomic_DNA"/>
</dbReference>
<feature type="non-terminal residue" evidence="2">
    <location>
        <position position="1"/>
    </location>
</feature>
<keyword evidence="3" id="KW-1185">Reference proteome</keyword>
<proteinExistence type="predicted"/>
<accession>A0A507DM66</accession>
<reference evidence="2 3" key="1">
    <citation type="journal article" date="2019" name="Sci. Rep.">
        <title>Comparative genomics of chytrid fungi reveal insights into the obligate biotrophic and pathogenic lifestyle of Synchytrium endobioticum.</title>
        <authorList>
            <person name="van de Vossenberg B.T.L.H."/>
            <person name="Warris S."/>
            <person name="Nguyen H.D.T."/>
            <person name="van Gent-Pelzer M.P.E."/>
            <person name="Joly D.L."/>
            <person name="van de Geest H.C."/>
            <person name="Bonants P.J.M."/>
            <person name="Smith D.S."/>
            <person name="Levesque C.A."/>
            <person name="van der Lee T.A.J."/>
        </authorList>
    </citation>
    <scope>NUCLEOTIDE SEQUENCE [LARGE SCALE GENOMIC DNA]</scope>
    <source>
        <strain evidence="2 3">CBS 675.73</strain>
    </source>
</reference>
<evidence type="ECO:0000313" key="3">
    <source>
        <dbReference type="Proteomes" id="UP000320333"/>
    </source>
</evidence>
<keyword evidence="1" id="KW-0732">Signal</keyword>